<dbReference type="AlphaFoldDB" id="A0AAE0R4N0"/>
<evidence type="ECO:0008006" key="3">
    <source>
        <dbReference type="Google" id="ProtNLM"/>
    </source>
</evidence>
<name>A0AAE0R4N0_9TELE</name>
<dbReference type="EMBL" id="JAUCMX010000007">
    <property type="protein sequence ID" value="KAK3540519.1"/>
    <property type="molecule type" value="Genomic_DNA"/>
</dbReference>
<dbReference type="InterPro" id="IPR036691">
    <property type="entry name" value="Endo/exonu/phosph_ase_sf"/>
</dbReference>
<proteinExistence type="predicted"/>
<dbReference type="Gene3D" id="3.60.10.10">
    <property type="entry name" value="Endonuclease/exonuclease/phosphatase"/>
    <property type="match status" value="1"/>
</dbReference>
<dbReference type="PANTHER" id="PTHR31400:SF1">
    <property type="entry name" value="PROTEIN GUCD1"/>
    <property type="match status" value="1"/>
</dbReference>
<gene>
    <name evidence="1" type="ORF">QTP70_032731</name>
</gene>
<organism evidence="1 2">
    <name type="scientific">Hemibagrus guttatus</name>
    <dbReference type="NCBI Taxonomy" id="175788"/>
    <lineage>
        <taxon>Eukaryota</taxon>
        <taxon>Metazoa</taxon>
        <taxon>Chordata</taxon>
        <taxon>Craniata</taxon>
        <taxon>Vertebrata</taxon>
        <taxon>Euteleostomi</taxon>
        <taxon>Actinopterygii</taxon>
        <taxon>Neopterygii</taxon>
        <taxon>Teleostei</taxon>
        <taxon>Ostariophysi</taxon>
        <taxon>Siluriformes</taxon>
        <taxon>Bagridae</taxon>
        <taxon>Hemibagrus</taxon>
    </lineage>
</organism>
<dbReference type="Proteomes" id="UP001274896">
    <property type="component" value="Unassembled WGS sequence"/>
</dbReference>
<dbReference type="InterPro" id="IPR018616">
    <property type="entry name" value="GUCD1"/>
</dbReference>
<sequence length="557" mass="64273">VGCELDEKERFWSELDQVMESIPTGERVVIGADFNGHVGEGNRGDEEVMGKFGVKERNLEGQMVVDFAKRMDMAVVNTYFQKREEHRVTYKSGENRQEYKELQRRVKRELSKAKQKAYDELYRLARQRDRDGKDVQQVSVIKDRNGRVLTSEESVQRRWKEYFEELMNEENEREKKKSRNGELCGTESIPLNAIRPLQMIQNTAARLVFNLPKFSHTTPLLRSLHWLTVAARIRFKTLMLAYKAKNGPAPSYLKALVTPRTAPRSLRSTSTARLVPPSLREKDLEKAYDRVPREELWYCMRKSGVAEKRERIYESSSLDRVGVGRVLQGLHIVDYIYKQAPNYHFLGKMSNDLSSHPTDVVLLNVPIIRQLYHWDCGLACSRMVLKYLHPVSEDEFQRACCELKLTESVWTIDLAYLMCQLGVKHCFCTQTLGVDKGFKNQSFYKKHFDSEEDRVNELFLKAESRGIVVKKCSVTVQEIQAHLNHGHVAIVLVNAVVLVCELCSTSVKYCCFLPVNQKCFCSAPDYQGVCCTSISNFEEARMSYGTDEDILFIFKES</sequence>
<keyword evidence="2" id="KW-1185">Reference proteome</keyword>
<feature type="non-terminal residue" evidence="1">
    <location>
        <position position="557"/>
    </location>
</feature>
<evidence type="ECO:0000313" key="1">
    <source>
        <dbReference type="EMBL" id="KAK3540519.1"/>
    </source>
</evidence>
<dbReference type="PANTHER" id="PTHR31400">
    <property type="entry name" value="GUANYLYL CYCLASE DOMAIN CONTAINING PROTEIN 1 GUCD1"/>
    <property type="match status" value="1"/>
</dbReference>
<protein>
    <recommendedName>
        <fullName evidence="3">Guanylyl cyclase domain containing 1</fullName>
    </recommendedName>
</protein>
<evidence type="ECO:0000313" key="2">
    <source>
        <dbReference type="Proteomes" id="UP001274896"/>
    </source>
</evidence>
<accession>A0AAE0R4N0</accession>
<comment type="caution">
    <text evidence="1">The sequence shown here is derived from an EMBL/GenBank/DDBJ whole genome shotgun (WGS) entry which is preliminary data.</text>
</comment>
<reference evidence="1" key="1">
    <citation type="submission" date="2023-06" db="EMBL/GenBank/DDBJ databases">
        <title>Male Hemibagrus guttatus genome.</title>
        <authorList>
            <person name="Bian C."/>
        </authorList>
    </citation>
    <scope>NUCLEOTIDE SEQUENCE</scope>
    <source>
        <strain evidence="1">Male_cb2023</strain>
        <tissue evidence="1">Muscle</tissue>
    </source>
</reference>
<dbReference type="Pfam" id="PF09778">
    <property type="entry name" value="Guanylate_cyc_2"/>
    <property type="match status" value="1"/>
</dbReference>